<dbReference type="PANTHER" id="PTHR31285:SF0">
    <property type="entry name" value="NICOTINAMIDE MONONUCLEOTIDE ADENYLYLTRANSFERASE"/>
    <property type="match status" value="1"/>
</dbReference>
<dbReference type="EMBL" id="QAPF01000229">
    <property type="protein sequence ID" value="TEA12868.1"/>
    <property type="molecule type" value="Genomic_DNA"/>
</dbReference>
<keyword evidence="2" id="KW-1185">Reference proteome</keyword>
<sequence>MSTDMATRKSLTEIFNRALTSFQTSKDAFRVVATLPRHDDTPTPRRPASGSRVETLIVLDSSFNPPTLAHLRMARSAVRDLEDKRAARVLLLLAVKNADKKPKPVEFGTRLGLMDAFARDLQKEVEGEGEVEVDLGLATVPFFHDKARVIAESGWYGAGDGGLEQVYLAGFDTLIRIFDTKYYNTTTPEPRDEDEAVVPIRRALDPFFEQARLRVTMRVDDQWGGVEEQVWYLEGLKGEKLEEVGGRRQWCERVEMVQGGGAVVSSTKVREAAGRGDEEVLRELLSEGVRGWILEEGLYKQE</sequence>
<dbReference type="AlphaFoldDB" id="A0A4R8T693"/>
<dbReference type="GO" id="GO:0000309">
    <property type="term" value="F:nicotinamide-nucleotide adenylyltransferase activity"/>
    <property type="evidence" value="ECO:0007669"/>
    <property type="project" value="TreeGrafter"/>
</dbReference>
<keyword evidence="1" id="KW-0548">Nucleotidyltransferase</keyword>
<reference evidence="1 2" key="1">
    <citation type="submission" date="2018-11" db="EMBL/GenBank/DDBJ databases">
        <title>Genome sequence and assembly of Colletotrichum sidae.</title>
        <authorList>
            <person name="Gan P."/>
            <person name="Shirasu K."/>
        </authorList>
    </citation>
    <scope>NUCLEOTIDE SEQUENCE [LARGE SCALE GENOMIC DNA]</scope>
    <source>
        <strain evidence="1 2">CBS 518.97</strain>
    </source>
</reference>
<organism evidence="1 2">
    <name type="scientific">Colletotrichum sidae</name>
    <dbReference type="NCBI Taxonomy" id="1347389"/>
    <lineage>
        <taxon>Eukaryota</taxon>
        <taxon>Fungi</taxon>
        <taxon>Dikarya</taxon>
        <taxon>Ascomycota</taxon>
        <taxon>Pezizomycotina</taxon>
        <taxon>Sordariomycetes</taxon>
        <taxon>Hypocreomycetidae</taxon>
        <taxon>Glomerellales</taxon>
        <taxon>Glomerellaceae</taxon>
        <taxon>Colletotrichum</taxon>
        <taxon>Colletotrichum orbiculare species complex</taxon>
    </lineage>
</organism>
<name>A0A4R8T693_9PEZI</name>
<dbReference type="SUPFAM" id="SSF52374">
    <property type="entry name" value="Nucleotidylyl transferase"/>
    <property type="match status" value="1"/>
</dbReference>
<dbReference type="PANTHER" id="PTHR31285">
    <property type="entry name" value="NICOTINAMIDE MONONUCLEOTIDE ADENYLYLTRANSFERASE"/>
    <property type="match status" value="1"/>
</dbReference>
<dbReference type="GO" id="GO:0005634">
    <property type="term" value="C:nucleus"/>
    <property type="evidence" value="ECO:0007669"/>
    <property type="project" value="TreeGrafter"/>
</dbReference>
<dbReference type="Gene3D" id="3.40.50.620">
    <property type="entry name" value="HUPs"/>
    <property type="match status" value="1"/>
</dbReference>
<dbReference type="GO" id="GO:0005737">
    <property type="term" value="C:cytoplasm"/>
    <property type="evidence" value="ECO:0007669"/>
    <property type="project" value="TreeGrafter"/>
</dbReference>
<dbReference type="Proteomes" id="UP000295604">
    <property type="component" value="Unassembled WGS sequence"/>
</dbReference>
<evidence type="ECO:0000313" key="1">
    <source>
        <dbReference type="EMBL" id="TEA12868.1"/>
    </source>
</evidence>
<comment type="caution">
    <text evidence="1">The sequence shown here is derived from an EMBL/GenBank/DDBJ whole genome shotgun (WGS) entry which is preliminary data.</text>
</comment>
<protein>
    <submittedName>
        <fullName evidence="1">Nicotinamide mononucleotide adenylyltransferase</fullName>
    </submittedName>
</protein>
<dbReference type="InterPro" id="IPR014729">
    <property type="entry name" value="Rossmann-like_a/b/a_fold"/>
</dbReference>
<gene>
    <name evidence="1" type="primary">POF1</name>
    <name evidence="1" type="ORF">C8034_v005107</name>
</gene>
<accession>A0A4R8T693</accession>
<evidence type="ECO:0000313" key="2">
    <source>
        <dbReference type="Proteomes" id="UP000295604"/>
    </source>
</evidence>
<dbReference type="GO" id="GO:0016887">
    <property type="term" value="F:ATP hydrolysis activity"/>
    <property type="evidence" value="ECO:0007669"/>
    <property type="project" value="TreeGrafter"/>
</dbReference>
<proteinExistence type="predicted"/>
<keyword evidence="1" id="KW-0808">Transferase</keyword>